<dbReference type="HOGENOM" id="CLU_2642380_0_0_1"/>
<sequence>MAATTSGENGHRRPNKEVEGTSVAQRQSSDGVDAVFDGEANAKIWEEKGNGSARGGGGLNDHSAREIERGRNKITPD</sequence>
<feature type="compositionally biased region" description="Basic and acidic residues" evidence="1">
    <location>
        <begin position="62"/>
        <end position="77"/>
    </location>
</feature>
<feature type="region of interest" description="Disordered" evidence="1">
    <location>
        <begin position="1"/>
        <end position="77"/>
    </location>
</feature>
<dbReference type="Proteomes" id="UP000026960">
    <property type="component" value="Chromosome 1"/>
</dbReference>
<proteinExistence type="predicted"/>
<dbReference type="EnsemblPlants" id="OBART01G23870.1">
    <property type="protein sequence ID" value="OBART01G23870.1"/>
    <property type="gene ID" value="OBART01G23870"/>
</dbReference>
<reference evidence="2" key="2">
    <citation type="submission" date="2015-03" db="UniProtKB">
        <authorList>
            <consortium name="EnsemblPlants"/>
        </authorList>
    </citation>
    <scope>IDENTIFICATION</scope>
</reference>
<name>A0A0D3ERL9_9ORYZ</name>
<reference evidence="2" key="1">
    <citation type="journal article" date="2009" name="Rice">
        <title>De Novo Next Generation Sequencing of Plant Genomes.</title>
        <authorList>
            <person name="Rounsley S."/>
            <person name="Marri P.R."/>
            <person name="Yu Y."/>
            <person name="He R."/>
            <person name="Sisneros N."/>
            <person name="Goicoechea J.L."/>
            <person name="Lee S.J."/>
            <person name="Angelova A."/>
            <person name="Kudrna D."/>
            <person name="Luo M."/>
            <person name="Affourtit J."/>
            <person name="Desany B."/>
            <person name="Knight J."/>
            <person name="Niazi F."/>
            <person name="Egholm M."/>
            <person name="Wing R.A."/>
        </authorList>
    </citation>
    <scope>NUCLEOTIDE SEQUENCE [LARGE SCALE GENOMIC DNA]</scope>
    <source>
        <strain evidence="2">cv. IRGC 105608</strain>
    </source>
</reference>
<feature type="compositionally biased region" description="Basic and acidic residues" evidence="1">
    <location>
        <begin position="9"/>
        <end position="19"/>
    </location>
</feature>
<accession>A0A0D3ERL9</accession>
<dbReference type="PaxDb" id="65489-OBART01G23870.1"/>
<dbReference type="Gramene" id="OBART01G23870.1">
    <property type="protein sequence ID" value="OBART01G23870.1"/>
    <property type="gene ID" value="OBART01G23870"/>
</dbReference>
<keyword evidence="3" id="KW-1185">Reference proteome</keyword>
<evidence type="ECO:0000256" key="1">
    <source>
        <dbReference type="SAM" id="MobiDB-lite"/>
    </source>
</evidence>
<evidence type="ECO:0000313" key="3">
    <source>
        <dbReference type="Proteomes" id="UP000026960"/>
    </source>
</evidence>
<dbReference type="AlphaFoldDB" id="A0A0D3ERL9"/>
<organism evidence="2">
    <name type="scientific">Oryza barthii</name>
    <dbReference type="NCBI Taxonomy" id="65489"/>
    <lineage>
        <taxon>Eukaryota</taxon>
        <taxon>Viridiplantae</taxon>
        <taxon>Streptophyta</taxon>
        <taxon>Embryophyta</taxon>
        <taxon>Tracheophyta</taxon>
        <taxon>Spermatophyta</taxon>
        <taxon>Magnoliopsida</taxon>
        <taxon>Liliopsida</taxon>
        <taxon>Poales</taxon>
        <taxon>Poaceae</taxon>
        <taxon>BOP clade</taxon>
        <taxon>Oryzoideae</taxon>
        <taxon>Oryzeae</taxon>
        <taxon>Oryzinae</taxon>
        <taxon>Oryza</taxon>
    </lineage>
</organism>
<evidence type="ECO:0000313" key="2">
    <source>
        <dbReference type="EnsemblPlants" id="OBART01G23870.1"/>
    </source>
</evidence>
<protein>
    <submittedName>
        <fullName evidence="2">Uncharacterized protein</fullName>
    </submittedName>
</protein>